<keyword evidence="1" id="KW-0812">Transmembrane</keyword>
<keyword evidence="1" id="KW-1133">Transmembrane helix</keyword>
<reference evidence="2 3" key="1">
    <citation type="submission" date="2016-06" db="EMBL/GenBank/DDBJ databases">
        <authorList>
            <consortium name="Pathogen Informatics"/>
        </authorList>
    </citation>
    <scope>NUCLEOTIDE SEQUENCE [LARGE SCALE GENOMIC DNA]</scope>
</reference>
<dbReference type="VEuPathDB" id="PlasmoDB:PmUG01_05014600"/>
<feature type="transmembrane region" description="Helical" evidence="1">
    <location>
        <begin position="6"/>
        <end position="25"/>
    </location>
</feature>
<dbReference type="Proteomes" id="UP000219813">
    <property type="component" value="Chromosome 5"/>
</dbReference>
<dbReference type="OrthoDB" id="10669034at2759"/>
<dbReference type="GeneID" id="39867188"/>
<dbReference type="RefSeq" id="XP_028860300.1">
    <property type="nucleotide sequence ID" value="XM_029003345.1"/>
</dbReference>
<dbReference type="EMBL" id="LT594626">
    <property type="protein sequence ID" value="SBT87286.1"/>
    <property type="molecule type" value="Genomic_DNA"/>
</dbReference>
<dbReference type="InterPro" id="IPR022139">
    <property type="entry name" value="Fam-L/Fam-M-like_plasmodium"/>
</dbReference>
<organism evidence="2 3">
    <name type="scientific">Plasmodium malariae</name>
    <dbReference type="NCBI Taxonomy" id="5858"/>
    <lineage>
        <taxon>Eukaryota</taxon>
        <taxon>Sar</taxon>
        <taxon>Alveolata</taxon>
        <taxon>Apicomplexa</taxon>
        <taxon>Aconoidasida</taxon>
        <taxon>Haemosporida</taxon>
        <taxon>Plasmodiidae</taxon>
        <taxon>Plasmodium</taxon>
        <taxon>Plasmodium (Plasmodium)</taxon>
    </lineage>
</organism>
<accession>A0A1D3JL11</accession>
<dbReference type="AlphaFoldDB" id="A0A1D3JL11"/>
<name>A0A1D3JL11_PLAMA</name>
<feature type="transmembrane region" description="Helical" evidence="1">
    <location>
        <begin position="159"/>
        <end position="179"/>
    </location>
</feature>
<feature type="transmembrane region" description="Helical" evidence="1">
    <location>
        <begin position="213"/>
        <end position="235"/>
    </location>
</feature>
<dbReference type="Pfam" id="PF12420">
    <property type="entry name" value="DUF3671"/>
    <property type="match status" value="1"/>
</dbReference>
<protein>
    <submittedName>
        <fullName evidence="2">Fam-m protein</fullName>
    </submittedName>
</protein>
<keyword evidence="3" id="KW-1185">Reference proteome</keyword>
<evidence type="ECO:0000313" key="2">
    <source>
        <dbReference type="EMBL" id="SBT87286.1"/>
    </source>
</evidence>
<sequence>MKQKINSLLLIKIVAFILLTWIYCVNKDMNTHNKSINQCYKLGRKLDTRNYRLLAKCKKNKNSNMVWLKEDIPNVVEYEKNDMSNNEKWAKGRNGQSDRSILNKAQYFIEVVDYNNGMFDGKHFHFEKKWIKKKDFDNFIEKNKRIRDIALKKVKFRNYGYGVVIFFLFLLVGIGLPLLQGKGWVIYNGKSDPVRGFLWIKNIASKLGGAQHYFFLISFSVLIIILAIIIIRVITKILRNNEKYKRIKYMSDMYE</sequence>
<dbReference type="KEGG" id="pmal:PMUG01_05014600"/>
<gene>
    <name evidence="2" type="primary">PmUG01_05014600</name>
    <name evidence="2" type="ORF">PMUG01_05014600</name>
</gene>
<keyword evidence="1" id="KW-0472">Membrane</keyword>
<proteinExistence type="predicted"/>
<evidence type="ECO:0000313" key="3">
    <source>
        <dbReference type="Proteomes" id="UP000219813"/>
    </source>
</evidence>
<evidence type="ECO:0000256" key="1">
    <source>
        <dbReference type="SAM" id="Phobius"/>
    </source>
</evidence>